<dbReference type="InterPro" id="IPR011993">
    <property type="entry name" value="PH-like_dom_sf"/>
</dbReference>
<evidence type="ECO:0000256" key="1">
    <source>
        <dbReference type="ARBA" id="ARBA00022468"/>
    </source>
</evidence>
<feature type="compositionally biased region" description="Low complexity" evidence="7">
    <location>
        <begin position="708"/>
        <end position="717"/>
    </location>
</feature>
<evidence type="ECO:0000256" key="2">
    <source>
        <dbReference type="ARBA" id="ARBA00022723"/>
    </source>
</evidence>
<dbReference type="SUPFAM" id="SSF50729">
    <property type="entry name" value="PH domain-like"/>
    <property type="match status" value="1"/>
</dbReference>
<dbReference type="PROSITE" id="PS50115">
    <property type="entry name" value="ARFGAP"/>
    <property type="match status" value="1"/>
</dbReference>
<evidence type="ECO:0000313" key="10">
    <source>
        <dbReference type="EMBL" id="KAJ5075305.1"/>
    </source>
</evidence>
<dbReference type="PROSITE" id="PS50003">
    <property type="entry name" value="PH_DOMAIN"/>
    <property type="match status" value="1"/>
</dbReference>
<dbReference type="Pfam" id="PF01412">
    <property type="entry name" value="ArfGap"/>
    <property type="match status" value="1"/>
</dbReference>
<keyword evidence="6" id="KW-0175">Coiled coil</keyword>
<evidence type="ECO:0000256" key="5">
    <source>
        <dbReference type="PROSITE-ProRule" id="PRU00288"/>
    </source>
</evidence>
<evidence type="ECO:0000256" key="3">
    <source>
        <dbReference type="ARBA" id="ARBA00022771"/>
    </source>
</evidence>
<dbReference type="InterPro" id="IPR027267">
    <property type="entry name" value="AH/BAR_dom_sf"/>
</dbReference>
<evidence type="ECO:0000259" key="8">
    <source>
        <dbReference type="PROSITE" id="PS50003"/>
    </source>
</evidence>
<dbReference type="InterPro" id="IPR001164">
    <property type="entry name" value="ArfGAP_dom"/>
</dbReference>
<keyword evidence="4" id="KW-0862">Zinc</keyword>
<dbReference type="InterPro" id="IPR038508">
    <property type="entry name" value="ArfGAP_dom_sf"/>
</dbReference>
<comment type="caution">
    <text evidence="10">The sequence shown here is derived from an EMBL/GenBank/DDBJ whole genome shotgun (WGS) entry which is preliminary data.</text>
</comment>
<dbReference type="EMBL" id="JAPDFW010000065">
    <property type="protein sequence ID" value="KAJ5075305.1"/>
    <property type="molecule type" value="Genomic_DNA"/>
</dbReference>
<gene>
    <name evidence="10" type="ORF">M0811_07275</name>
</gene>
<dbReference type="FunFam" id="2.30.29.30:FF:000286">
    <property type="entry name" value="PH-protein kinase domain containing protein"/>
    <property type="match status" value="1"/>
</dbReference>
<proteinExistence type="predicted"/>
<keyword evidence="2" id="KW-0479">Metal-binding</keyword>
<dbReference type="CDD" id="cd13250">
    <property type="entry name" value="PH_ACAP"/>
    <property type="match status" value="1"/>
</dbReference>
<keyword evidence="11" id="KW-1185">Reference proteome</keyword>
<dbReference type="InterPro" id="IPR001849">
    <property type="entry name" value="PH_domain"/>
</dbReference>
<reference evidence="10" key="1">
    <citation type="submission" date="2022-10" db="EMBL/GenBank/DDBJ databases">
        <title>Novel sulphate-reducing endosymbionts in the free-living metamonad Anaeramoeba.</title>
        <authorList>
            <person name="Jerlstrom-Hultqvist J."/>
            <person name="Cepicka I."/>
            <person name="Gallot-Lavallee L."/>
            <person name="Salas-Leiva D."/>
            <person name="Curtis B.A."/>
            <person name="Zahonova K."/>
            <person name="Pipaliya S."/>
            <person name="Dacks J."/>
            <person name="Roger A.J."/>
        </authorList>
    </citation>
    <scope>NUCLEOTIDE SEQUENCE</scope>
    <source>
        <strain evidence="10">BMAN</strain>
    </source>
</reference>
<evidence type="ECO:0000259" key="9">
    <source>
        <dbReference type="PROSITE" id="PS50115"/>
    </source>
</evidence>
<dbReference type="InterPro" id="IPR036770">
    <property type="entry name" value="Ankyrin_rpt-contain_sf"/>
</dbReference>
<dbReference type="PRINTS" id="PR00405">
    <property type="entry name" value="REVINTRACTNG"/>
</dbReference>
<dbReference type="GO" id="GO:0005737">
    <property type="term" value="C:cytoplasm"/>
    <property type="evidence" value="ECO:0007669"/>
    <property type="project" value="InterPro"/>
</dbReference>
<accession>A0A9Q0LQA5</accession>
<keyword evidence="3 5" id="KW-0863">Zinc-finger</keyword>
<dbReference type="InterPro" id="IPR037278">
    <property type="entry name" value="ARFGAP/RecO"/>
</dbReference>
<dbReference type="InterPro" id="IPR002110">
    <property type="entry name" value="Ankyrin_rpt"/>
</dbReference>
<feature type="domain" description="Arf-GAP" evidence="9">
    <location>
        <begin position="377"/>
        <end position="498"/>
    </location>
</feature>
<organism evidence="10 11">
    <name type="scientific">Anaeramoeba ignava</name>
    <name type="common">Anaerobic marine amoeba</name>
    <dbReference type="NCBI Taxonomy" id="1746090"/>
    <lineage>
        <taxon>Eukaryota</taxon>
        <taxon>Metamonada</taxon>
        <taxon>Anaeramoebidae</taxon>
        <taxon>Anaeramoeba</taxon>
    </lineage>
</organism>
<dbReference type="Gene3D" id="1.25.40.20">
    <property type="entry name" value="Ankyrin repeat-containing domain"/>
    <property type="match status" value="1"/>
</dbReference>
<keyword evidence="1" id="KW-0343">GTPase activation</keyword>
<dbReference type="Gene3D" id="1.20.1270.60">
    <property type="entry name" value="Arfaptin homology (AH) domain/BAR domain"/>
    <property type="match status" value="1"/>
</dbReference>
<sequence>MEIYLSEVVEDSPFFQSKMRSFENQTKELKVYLTKLIRLSTQFAKAAKSMSDIGKQFARELASYKDKSFSQSGDEQVRQQLSSFANIIYTMNEALELHYSQFENAFAEPMQEFINTDLNEAKNIRKKLDKAMSERDSNLSKYLSFSTKKDPKKNEEIKNDYQESQERYTLTNYDLVSIFRGIQEKQKFEFVERICALMYLQFTFFHQGYDSLISKKTILDNFTTNLETSKQKYESFLRKQDRKREKLKQILKEKEAIKEKDKSKLEKRGYLLKKTSSKVKAWKRRFFVIKNHKFYYYRSWKDLTRVGELDLLYCTIKISNDRNRRNCFEIISTTKTYILQAETEEETRSWIEVVNNNISALLTGQISEKERDSLETSETLERLLKIPGNKKCADCGAEDPDWASINMGTLICIDCSGIHRGLGTAYSKVRSTTLDKWDPFVLLTMEKLGNEKVNSLLEKMLNKNNKKPNPNDDQNIKRNYIVRKYKNKEFVHFDLNQENSQLSIEDIHLKCYQAVQKKSFNDVFQAICQGADVLWKNPKDNNNTPIHAVIQVEDLEILELLLLNSSGNINIFNSLLFTPIHFAILKNSVPSFKRLIAYGGEIEPKIPDTSDDVYLSPLELATKLNSSEFIELINQDPNIIINQNTNTNTNTNFTDFDENINQNLNENLNENIGKEKEQSNISISINLYSDMNSDLSMISKKENQNENGIQNGIQNEIPKIQLNQGNKKKRRNTLNRALPKPPLPKNK</sequence>
<dbReference type="OrthoDB" id="10266696at2759"/>
<name>A0A9Q0LQA5_ANAIG</name>
<dbReference type="Pfam" id="PF16746">
    <property type="entry name" value="BAR_3"/>
    <property type="match status" value="1"/>
</dbReference>
<dbReference type="SUPFAM" id="SSF103657">
    <property type="entry name" value="BAR/IMD domain-like"/>
    <property type="match status" value="1"/>
</dbReference>
<dbReference type="GO" id="GO:0008270">
    <property type="term" value="F:zinc ion binding"/>
    <property type="evidence" value="ECO:0007669"/>
    <property type="project" value="UniProtKB-KW"/>
</dbReference>
<dbReference type="FunFam" id="1.10.220.150:FF:000009">
    <property type="entry name" value="stromal membrane-associated protein 1 isoform X1"/>
    <property type="match status" value="1"/>
</dbReference>
<feature type="region of interest" description="Disordered" evidence="7">
    <location>
        <begin position="708"/>
        <end position="747"/>
    </location>
</feature>
<feature type="domain" description="PH" evidence="8">
    <location>
        <begin position="264"/>
        <end position="359"/>
    </location>
</feature>
<dbReference type="PANTHER" id="PTHR23180">
    <property type="entry name" value="CENTAURIN/ARF"/>
    <property type="match status" value="1"/>
</dbReference>
<dbReference type="OMA" id="GCIDMAY"/>
<dbReference type="Pfam" id="PF00169">
    <property type="entry name" value="PH"/>
    <property type="match status" value="1"/>
</dbReference>
<dbReference type="CDD" id="cd08204">
    <property type="entry name" value="ArfGap"/>
    <property type="match status" value="1"/>
</dbReference>
<evidence type="ECO:0000256" key="6">
    <source>
        <dbReference type="SAM" id="Coils"/>
    </source>
</evidence>
<dbReference type="Gene3D" id="1.10.220.150">
    <property type="entry name" value="Arf GTPase activating protein"/>
    <property type="match status" value="1"/>
</dbReference>
<dbReference type="SMART" id="SM00105">
    <property type="entry name" value="ArfGap"/>
    <property type="match status" value="1"/>
</dbReference>
<protein>
    <submittedName>
        <fullName evidence="10">Centaurin/arf</fullName>
    </submittedName>
</protein>
<dbReference type="SMART" id="SM00233">
    <property type="entry name" value="PH"/>
    <property type="match status" value="1"/>
</dbReference>
<dbReference type="SMART" id="SM00248">
    <property type="entry name" value="ANK"/>
    <property type="match status" value="2"/>
</dbReference>
<dbReference type="PANTHER" id="PTHR23180:SF160">
    <property type="entry name" value="ADP-RIBOSYLATION FACTOR GTPASE-ACTIVATING PROTEIN EFFECTOR PROTEIN 1"/>
    <property type="match status" value="1"/>
</dbReference>
<dbReference type="Gene3D" id="2.30.29.30">
    <property type="entry name" value="Pleckstrin-homology domain (PH domain)/Phosphotyrosine-binding domain (PTB)"/>
    <property type="match status" value="1"/>
</dbReference>
<dbReference type="Pfam" id="PF12796">
    <property type="entry name" value="Ank_2"/>
    <property type="match status" value="1"/>
</dbReference>
<evidence type="ECO:0000313" key="11">
    <source>
        <dbReference type="Proteomes" id="UP001149090"/>
    </source>
</evidence>
<dbReference type="SUPFAM" id="SSF48403">
    <property type="entry name" value="Ankyrin repeat"/>
    <property type="match status" value="1"/>
</dbReference>
<dbReference type="InterPro" id="IPR045258">
    <property type="entry name" value="ACAP1/2/3-like"/>
</dbReference>
<dbReference type="InterPro" id="IPR004148">
    <property type="entry name" value="BAR_dom"/>
</dbReference>
<feature type="coiled-coil region" evidence="6">
    <location>
        <begin position="237"/>
        <end position="268"/>
    </location>
</feature>
<evidence type="ECO:0000256" key="4">
    <source>
        <dbReference type="ARBA" id="ARBA00022833"/>
    </source>
</evidence>
<dbReference type="GO" id="GO:0005096">
    <property type="term" value="F:GTPase activator activity"/>
    <property type="evidence" value="ECO:0007669"/>
    <property type="project" value="UniProtKB-KW"/>
</dbReference>
<dbReference type="Proteomes" id="UP001149090">
    <property type="component" value="Unassembled WGS sequence"/>
</dbReference>
<evidence type="ECO:0000256" key="7">
    <source>
        <dbReference type="SAM" id="MobiDB-lite"/>
    </source>
</evidence>
<dbReference type="AlphaFoldDB" id="A0A9Q0LQA5"/>
<dbReference type="SUPFAM" id="SSF57863">
    <property type="entry name" value="ArfGap/RecO-like zinc finger"/>
    <property type="match status" value="1"/>
</dbReference>